<dbReference type="EMBL" id="CP012752">
    <property type="protein sequence ID" value="ALG14320.1"/>
    <property type="molecule type" value="Genomic_DNA"/>
</dbReference>
<dbReference type="KEGG" id="kphy:AOZ06_52245"/>
<evidence type="ECO:0000313" key="1">
    <source>
        <dbReference type="EMBL" id="ALG14320.1"/>
    </source>
</evidence>
<dbReference type="OrthoDB" id="3543368at2"/>
<keyword evidence="2" id="KW-1185">Reference proteome</keyword>
<organism evidence="1 2">
    <name type="scientific">Kibdelosporangium phytohabitans</name>
    <dbReference type="NCBI Taxonomy" id="860235"/>
    <lineage>
        <taxon>Bacteria</taxon>
        <taxon>Bacillati</taxon>
        <taxon>Actinomycetota</taxon>
        <taxon>Actinomycetes</taxon>
        <taxon>Pseudonocardiales</taxon>
        <taxon>Pseudonocardiaceae</taxon>
        <taxon>Kibdelosporangium</taxon>
    </lineage>
</organism>
<protein>
    <submittedName>
        <fullName evidence="1">Uncharacterized protein</fullName>
    </submittedName>
</protein>
<sequence length="91" mass="9997">MRDQQPPPSLQAVRAVLNEHDPEGLLDLGAPDDEYDFEAEDFVRLLAHGDAIEPAVVVDVWERWFGPASVYVSSATPAEIARLAADLNALR</sequence>
<proteinExistence type="predicted"/>
<reference evidence="1 2" key="1">
    <citation type="submission" date="2015-07" db="EMBL/GenBank/DDBJ databases">
        <title>Genome sequencing of Kibdelosporangium phytohabitans.</title>
        <authorList>
            <person name="Qin S."/>
            <person name="Xing K."/>
        </authorList>
    </citation>
    <scope>NUCLEOTIDE SEQUENCE [LARGE SCALE GENOMIC DNA]</scope>
    <source>
        <strain evidence="1 2">KLBMP1111</strain>
    </source>
</reference>
<gene>
    <name evidence="1" type="ORF">AOZ06_52245</name>
</gene>
<accession>A0A0N9ID47</accession>
<dbReference type="Proteomes" id="UP000063699">
    <property type="component" value="Chromosome"/>
</dbReference>
<name>A0A0N9ID47_9PSEU</name>
<evidence type="ECO:0000313" key="2">
    <source>
        <dbReference type="Proteomes" id="UP000063699"/>
    </source>
</evidence>
<dbReference type="AlphaFoldDB" id="A0A0N9ID47"/>
<dbReference type="RefSeq" id="WP_054296190.1">
    <property type="nucleotide sequence ID" value="NZ_CP012752.1"/>
</dbReference>